<dbReference type="InterPro" id="IPR029057">
    <property type="entry name" value="PRTase-like"/>
</dbReference>
<evidence type="ECO:0000256" key="1">
    <source>
        <dbReference type="ARBA" id="ARBA00008007"/>
    </source>
</evidence>
<dbReference type="Proteomes" id="UP000012283">
    <property type="component" value="Unassembled WGS sequence"/>
</dbReference>
<protein>
    <submittedName>
        <fullName evidence="2">Competence protein ComFC</fullName>
    </submittedName>
</protein>
<dbReference type="STRING" id="1308866.J416_00334"/>
<comment type="similarity">
    <text evidence="1">Belongs to the ComF/GntX family.</text>
</comment>
<keyword evidence="3" id="KW-1185">Reference proteome</keyword>
<dbReference type="eggNOG" id="COG1040">
    <property type="taxonomic scope" value="Bacteria"/>
</dbReference>
<accession>N4WDP1</accession>
<dbReference type="CDD" id="cd06223">
    <property type="entry name" value="PRTases_typeI"/>
    <property type="match status" value="1"/>
</dbReference>
<dbReference type="PANTHER" id="PTHR47505:SF1">
    <property type="entry name" value="DNA UTILIZATION PROTEIN YHGH"/>
    <property type="match status" value="1"/>
</dbReference>
<evidence type="ECO:0000313" key="3">
    <source>
        <dbReference type="Proteomes" id="UP000012283"/>
    </source>
</evidence>
<reference evidence="2 3" key="1">
    <citation type="submission" date="2013-03" db="EMBL/GenBank/DDBJ databases">
        <title>Draft genome sequence of Gracibacillus halophilus YIM-C55.5, a moderately halophilic and thermophilic organism from the Xiaochaidamu salt lake.</title>
        <authorList>
            <person name="Sugumar T."/>
            <person name="Polireddy D.R."/>
            <person name="Antony A."/>
            <person name="Madhava Y.R."/>
            <person name="Sivakumar N."/>
        </authorList>
    </citation>
    <scope>NUCLEOTIDE SEQUENCE [LARGE SCALE GENOMIC DNA]</scope>
    <source>
        <strain evidence="2 3">YIM-C55.5</strain>
    </source>
</reference>
<dbReference type="InterPro" id="IPR000836">
    <property type="entry name" value="PRTase_dom"/>
</dbReference>
<dbReference type="PATRIC" id="fig|1308866.3.peg.70"/>
<dbReference type="SUPFAM" id="SSF53271">
    <property type="entry name" value="PRTase-like"/>
    <property type="match status" value="1"/>
</dbReference>
<dbReference type="InterPro" id="IPR051910">
    <property type="entry name" value="ComF/GntX_DNA_util-trans"/>
</dbReference>
<comment type="caution">
    <text evidence="2">The sequence shown here is derived from an EMBL/GenBank/DDBJ whole genome shotgun (WGS) entry which is preliminary data.</text>
</comment>
<evidence type="ECO:0000313" key="2">
    <source>
        <dbReference type="EMBL" id="ENH98388.1"/>
    </source>
</evidence>
<organism evidence="2 3">
    <name type="scientific">Gracilibacillus halophilus YIM-C55.5</name>
    <dbReference type="NCBI Taxonomy" id="1308866"/>
    <lineage>
        <taxon>Bacteria</taxon>
        <taxon>Bacillati</taxon>
        <taxon>Bacillota</taxon>
        <taxon>Bacilli</taxon>
        <taxon>Bacillales</taxon>
        <taxon>Bacillaceae</taxon>
        <taxon>Gracilibacillus</taxon>
    </lineage>
</organism>
<proteinExistence type="inferred from homology"/>
<dbReference type="Gene3D" id="3.40.50.2020">
    <property type="match status" value="1"/>
</dbReference>
<dbReference type="AlphaFoldDB" id="N4WDP1"/>
<name>N4WDP1_9BACI</name>
<dbReference type="EMBL" id="APML01000003">
    <property type="protein sequence ID" value="ENH98388.1"/>
    <property type="molecule type" value="Genomic_DNA"/>
</dbReference>
<gene>
    <name evidence="2" type="ORF">J416_00334</name>
</gene>
<dbReference type="PANTHER" id="PTHR47505">
    <property type="entry name" value="DNA UTILIZATION PROTEIN YHGH"/>
    <property type="match status" value="1"/>
</dbReference>
<sequence>MSSRKNKSDRSSHQTNQNYESERILTMQCLYCFTPIITSVTWSNVFYPSSFQHFCSNCLEQLSMIEKPICPRCGRPSNNLCIDCHRWEERPDYANVLKMNRSIFSYSNFVQELITQWKYQGDYELIKGFAPFIRKAFSANFGQLAKSLTIIPIPLTHMRAYERAFNQAQAIAQIIANAYKIPIIDALKRNEEITEKQSKKSRYERLETKNPFFLSQKLHTNVLIVDDIYTTGMTIHHAAKQLKKAGSPSIYSFTLAR</sequence>